<dbReference type="Proteomes" id="UP000489600">
    <property type="component" value="Unassembled WGS sequence"/>
</dbReference>
<reference evidence="1" key="1">
    <citation type="submission" date="2019-07" db="EMBL/GenBank/DDBJ databases">
        <authorList>
            <person name="Dittberner H."/>
        </authorList>
    </citation>
    <scope>NUCLEOTIDE SEQUENCE [LARGE SCALE GENOMIC DNA]</scope>
</reference>
<name>A0A565BEX4_9BRAS</name>
<evidence type="ECO:0000313" key="2">
    <source>
        <dbReference type="Proteomes" id="UP000489600"/>
    </source>
</evidence>
<protein>
    <submittedName>
        <fullName evidence="1">Uncharacterized protein</fullName>
    </submittedName>
</protein>
<accession>A0A565BEX4</accession>
<proteinExistence type="predicted"/>
<gene>
    <name evidence="1" type="ORF">ANE_LOCUS10615</name>
</gene>
<dbReference type="EMBL" id="CABITT030000004">
    <property type="protein sequence ID" value="VVB00171.1"/>
    <property type="molecule type" value="Genomic_DNA"/>
</dbReference>
<dbReference type="AlphaFoldDB" id="A0A565BEX4"/>
<keyword evidence="2" id="KW-1185">Reference proteome</keyword>
<evidence type="ECO:0000313" key="1">
    <source>
        <dbReference type="EMBL" id="VVB00171.1"/>
    </source>
</evidence>
<sequence length="80" mass="9302">MKITMKNVYDFVDIGKNVLTKVFNYVSFEEKENATVHHRPIMIPAKKTTTTLRRFRRGLKESSRTIMTLAEQALKISSKL</sequence>
<comment type="caution">
    <text evidence="1">The sequence shown here is derived from an EMBL/GenBank/DDBJ whole genome shotgun (WGS) entry which is preliminary data.</text>
</comment>
<organism evidence="1 2">
    <name type="scientific">Arabis nemorensis</name>
    <dbReference type="NCBI Taxonomy" id="586526"/>
    <lineage>
        <taxon>Eukaryota</taxon>
        <taxon>Viridiplantae</taxon>
        <taxon>Streptophyta</taxon>
        <taxon>Embryophyta</taxon>
        <taxon>Tracheophyta</taxon>
        <taxon>Spermatophyta</taxon>
        <taxon>Magnoliopsida</taxon>
        <taxon>eudicotyledons</taxon>
        <taxon>Gunneridae</taxon>
        <taxon>Pentapetalae</taxon>
        <taxon>rosids</taxon>
        <taxon>malvids</taxon>
        <taxon>Brassicales</taxon>
        <taxon>Brassicaceae</taxon>
        <taxon>Arabideae</taxon>
        <taxon>Arabis</taxon>
    </lineage>
</organism>